<comment type="similarity">
    <text evidence="3">Belongs to the metallo-dependent hydrolases superfamily. ACMSD family.</text>
</comment>
<keyword evidence="8" id="KW-0862">Zinc</keyword>
<comment type="subunit">
    <text evidence="4">Monomer.</text>
</comment>
<gene>
    <name evidence="15" type="ORF">GBAR_LOCUS3343</name>
</gene>
<dbReference type="FunFam" id="3.20.20.140:FF:000029">
    <property type="entry name" value="2-amino-3-carboxymuconate-6-semialdehyde decarboxylase"/>
    <property type="match status" value="1"/>
</dbReference>
<evidence type="ECO:0000256" key="9">
    <source>
        <dbReference type="ARBA" id="ARBA00022912"/>
    </source>
</evidence>
<dbReference type="GO" id="GO:1901606">
    <property type="term" value="P:alpha-amino acid catabolic process"/>
    <property type="evidence" value="ECO:0007669"/>
    <property type="project" value="UniProtKB-ARBA"/>
</dbReference>
<dbReference type="PRINTS" id="PR00114">
    <property type="entry name" value="STPHPHTASE"/>
</dbReference>
<evidence type="ECO:0000256" key="11">
    <source>
        <dbReference type="ARBA" id="ARBA00023239"/>
    </source>
</evidence>
<accession>A0AA35W136</accession>
<evidence type="ECO:0000256" key="5">
    <source>
        <dbReference type="ARBA" id="ARBA00022723"/>
    </source>
</evidence>
<comment type="pathway">
    <text evidence="2">Secondary metabolite metabolism; quinolate metabolism.</text>
</comment>
<keyword evidence="5" id="KW-0479">Metal-binding</keyword>
<keyword evidence="10" id="KW-0464">Manganese</keyword>
<dbReference type="Gene3D" id="3.60.21.10">
    <property type="match status" value="1"/>
</dbReference>
<comment type="caution">
    <text evidence="15">The sequence shown here is derived from an EMBL/GenBank/DDBJ whole genome shotgun (WGS) entry which is preliminary data.</text>
</comment>
<evidence type="ECO:0000256" key="3">
    <source>
        <dbReference type="ARBA" id="ARBA00005871"/>
    </source>
</evidence>
<evidence type="ECO:0000256" key="2">
    <source>
        <dbReference type="ARBA" id="ARBA00005079"/>
    </source>
</evidence>
<keyword evidence="7 13" id="KW-0378">Hydrolase</keyword>
<dbReference type="InterPro" id="IPR029052">
    <property type="entry name" value="Metallo-depent_PP-like"/>
</dbReference>
<dbReference type="CDD" id="cd07415">
    <property type="entry name" value="MPP_PP2A_PP4_PP6"/>
    <property type="match status" value="1"/>
</dbReference>
<keyword evidence="9" id="KW-0904">Protein phosphatase</keyword>
<reference evidence="15" key="1">
    <citation type="submission" date="2023-03" db="EMBL/GenBank/DDBJ databases">
        <authorList>
            <person name="Steffen K."/>
            <person name="Cardenas P."/>
        </authorList>
    </citation>
    <scope>NUCLEOTIDE SEQUENCE</scope>
</reference>
<dbReference type="SUPFAM" id="SSF51556">
    <property type="entry name" value="Metallo-dependent hydrolases"/>
    <property type="match status" value="1"/>
</dbReference>
<evidence type="ECO:0000256" key="8">
    <source>
        <dbReference type="ARBA" id="ARBA00022833"/>
    </source>
</evidence>
<evidence type="ECO:0000313" key="15">
    <source>
        <dbReference type="EMBL" id="CAI8002170.1"/>
    </source>
</evidence>
<dbReference type="InterPro" id="IPR047129">
    <property type="entry name" value="PPA2-like"/>
</dbReference>
<dbReference type="Proteomes" id="UP001174909">
    <property type="component" value="Unassembled WGS sequence"/>
</dbReference>
<evidence type="ECO:0000259" key="14">
    <source>
        <dbReference type="PROSITE" id="PS00125"/>
    </source>
</evidence>
<dbReference type="GO" id="GO:0046872">
    <property type="term" value="F:metal ion binding"/>
    <property type="evidence" value="ECO:0007669"/>
    <property type="project" value="UniProtKB-KW"/>
</dbReference>
<dbReference type="EC" id="3.1.3.16" evidence="13"/>
<dbReference type="PANTHER" id="PTHR45619">
    <property type="entry name" value="SERINE/THREONINE-PROTEIN PHOSPHATASE PP2A-RELATED"/>
    <property type="match status" value="1"/>
</dbReference>
<dbReference type="InterPro" id="IPR032466">
    <property type="entry name" value="Metal_Hydrolase"/>
</dbReference>
<dbReference type="EMBL" id="CASHTH010000465">
    <property type="protein sequence ID" value="CAI8002170.1"/>
    <property type="molecule type" value="Genomic_DNA"/>
</dbReference>
<dbReference type="Pfam" id="PF00149">
    <property type="entry name" value="Metallophos"/>
    <property type="match status" value="1"/>
</dbReference>
<evidence type="ECO:0000256" key="7">
    <source>
        <dbReference type="ARBA" id="ARBA00022801"/>
    </source>
</evidence>
<dbReference type="PROSITE" id="PS00125">
    <property type="entry name" value="SER_THR_PHOSPHATASE"/>
    <property type="match status" value="1"/>
</dbReference>
<comment type="catalytic activity">
    <reaction evidence="13">
        <text>O-phospho-L-threonyl-[protein] + H2O = L-threonyl-[protein] + phosphate</text>
        <dbReference type="Rhea" id="RHEA:47004"/>
        <dbReference type="Rhea" id="RHEA-COMP:11060"/>
        <dbReference type="Rhea" id="RHEA-COMP:11605"/>
        <dbReference type="ChEBI" id="CHEBI:15377"/>
        <dbReference type="ChEBI" id="CHEBI:30013"/>
        <dbReference type="ChEBI" id="CHEBI:43474"/>
        <dbReference type="ChEBI" id="CHEBI:61977"/>
        <dbReference type="EC" id="3.1.3.16"/>
    </reaction>
</comment>
<evidence type="ECO:0000256" key="13">
    <source>
        <dbReference type="RuleBase" id="RU004273"/>
    </source>
</evidence>
<sequence>MSSLVPSSAELDRWTEVAKECEYLPENDLKKLCDYVCELLLEESNVQPVSTPITVCGDIHGQFYDLQKLFQTGGEVPSTSYVFMGDFVDRGYYSLETFTQLLTLKAMYPDKVVLLRGNHESRQITQVYGFYDECQNKYGNANAWQYCCRVFDLLTIAAIIDEEILCVHGGLSPDIKTLDQIRTIDRGVEIPHEGAFCDLVWSDPEEISGWAISPRGAGYLFGASVAQEFMHLNNLTLICRAHQLVHEGIKYMFDNRLVTVWSAPNYCYRCGNVASILALETGGQRDAKLFTAVPDSERVIPQKVTTPYFILFVYVAGLTGQLVATDMAKSRLKIDFHCHILPRILPDMKEYSGYGGDWVQLIHQEGEDKANMMLDGKFFRAVEKNCWCVEERIRDMDRTGVSLQVLSTVPVMFGYWARGEDTHYLCRYINDDIAKSVAKYPTRFAGLGTLPMQSPDLAVQELRRCVQELGLPGVEIGSHINRWNWDLPQPEPAEVWDLDAPELQCVFAAAEELGAAVFVHPWDMDQSPRMKKYWMPWLVGMPSETATAVCCMTMGGVLERFPKLKVCFAHGGGAFPYTLGRIAHGHAVRPDLCAVENATSPRNYIGQIWTDSLVHDEKALKYLLEVIGKKRVMLGSDYPFPLGEHHPGKLIESIDDMDDDTKDQLMAGNALEFLGLDPAQFT</sequence>
<keyword evidence="11" id="KW-0456">Lyase</keyword>
<dbReference type="FunFam" id="3.60.21.10:FF:000005">
    <property type="entry name" value="Serine/threonine-protein phosphatase"/>
    <property type="match status" value="1"/>
</dbReference>
<evidence type="ECO:0000313" key="16">
    <source>
        <dbReference type="Proteomes" id="UP001174909"/>
    </source>
</evidence>
<evidence type="ECO:0000256" key="4">
    <source>
        <dbReference type="ARBA" id="ARBA00011245"/>
    </source>
</evidence>
<dbReference type="SUPFAM" id="SSF56300">
    <property type="entry name" value="Metallo-dependent phosphatases"/>
    <property type="match status" value="1"/>
</dbReference>
<dbReference type="Pfam" id="PF04909">
    <property type="entry name" value="Amidohydro_2"/>
    <property type="match status" value="1"/>
</dbReference>
<dbReference type="InterPro" id="IPR006680">
    <property type="entry name" value="Amidohydro-rel"/>
</dbReference>
<dbReference type="AlphaFoldDB" id="A0AA35W136"/>
<name>A0AA35W136_GEOBA</name>
<protein>
    <recommendedName>
        <fullName evidence="13">Serine/threonine-protein phosphatase</fullName>
        <ecNumber evidence="13">3.1.3.16</ecNumber>
    </recommendedName>
</protein>
<keyword evidence="6" id="KW-0210">Decarboxylase</keyword>
<evidence type="ECO:0000256" key="6">
    <source>
        <dbReference type="ARBA" id="ARBA00022793"/>
    </source>
</evidence>
<evidence type="ECO:0000256" key="1">
    <source>
        <dbReference type="ARBA" id="ARBA00001936"/>
    </source>
</evidence>
<dbReference type="GO" id="GO:0001760">
    <property type="term" value="F:aminocarboxymuconate-semialdehyde decarboxylase activity"/>
    <property type="evidence" value="ECO:0007669"/>
    <property type="project" value="UniProtKB-ARBA"/>
</dbReference>
<dbReference type="InterPro" id="IPR004843">
    <property type="entry name" value="Calcineurin-like_PHP"/>
</dbReference>
<dbReference type="InterPro" id="IPR006186">
    <property type="entry name" value="Ser/Thr-sp_prot-phosphatase"/>
</dbReference>
<evidence type="ECO:0000256" key="10">
    <source>
        <dbReference type="ARBA" id="ARBA00023211"/>
    </source>
</evidence>
<feature type="domain" description="Serine/threonine specific protein phosphatases" evidence="14">
    <location>
        <begin position="115"/>
        <end position="120"/>
    </location>
</feature>
<keyword evidence="16" id="KW-1185">Reference proteome</keyword>
<comment type="similarity">
    <text evidence="13">Belongs to the PPP phosphatase family.</text>
</comment>
<dbReference type="Gene3D" id="3.20.20.140">
    <property type="entry name" value="Metal-dependent hydrolases"/>
    <property type="match status" value="1"/>
</dbReference>
<dbReference type="GO" id="GO:0170033">
    <property type="term" value="P:L-amino acid metabolic process"/>
    <property type="evidence" value="ECO:0007669"/>
    <property type="project" value="UniProtKB-ARBA"/>
</dbReference>
<dbReference type="SMART" id="SM00156">
    <property type="entry name" value="PP2Ac"/>
    <property type="match status" value="1"/>
</dbReference>
<evidence type="ECO:0000256" key="12">
    <source>
        <dbReference type="ARBA" id="ARBA00025318"/>
    </source>
</evidence>
<dbReference type="GO" id="GO:0004722">
    <property type="term" value="F:protein serine/threonine phosphatase activity"/>
    <property type="evidence" value="ECO:0007669"/>
    <property type="project" value="UniProtKB-EC"/>
</dbReference>
<proteinExistence type="inferred from homology"/>
<comment type="function">
    <text evidence="12">Converts alpha-amino-beta-carboxymuconate-epsilon-semialdehyde (ACMS) to alpha-aminomuconate semialdehyde (AMS). ACMS can be converted non-enzymatically to quinolate (QA), a key precursor of NAD, and a potent endogenous excitotoxin of neuronal cells which is implicated in the pathogenesis of various neurodegenerative disorders. In the presence of ACMSD, ACMS is converted to AMS, a benign catabolite. ACMSD ultimately controls the metabolic fate of tryptophan catabolism along the kynurenine pathway.</text>
</comment>
<organism evidence="15 16">
    <name type="scientific">Geodia barretti</name>
    <name type="common">Barrett's horny sponge</name>
    <dbReference type="NCBI Taxonomy" id="519541"/>
    <lineage>
        <taxon>Eukaryota</taxon>
        <taxon>Metazoa</taxon>
        <taxon>Porifera</taxon>
        <taxon>Demospongiae</taxon>
        <taxon>Heteroscleromorpha</taxon>
        <taxon>Tetractinellida</taxon>
        <taxon>Astrophorina</taxon>
        <taxon>Geodiidae</taxon>
        <taxon>Geodia</taxon>
    </lineage>
</organism>
<dbReference type="GO" id="GO:0170039">
    <property type="term" value="P:proteinogenic amino acid metabolic process"/>
    <property type="evidence" value="ECO:0007669"/>
    <property type="project" value="UniProtKB-ARBA"/>
</dbReference>
<comment type="cofactor">
    <cofactor evidence="1">
        <name>Mn(2+)</name>
        <dbReference type="ChEBI" id="CHEBI:29035"/>
    </cofactor>
</comment>